<dbReference type="Pfam" id="PF11751">
    <property type="entry name" value="PorP_SprF"/>
    <property type="match status" value="1"/>
</dbReference>
<feature type="chain" id="PRO_5017424863" evidence="1">
    <location>
        <begin position="26"/>
        <end position="310"/>
    </location>
</feature>
<dbReference type="InterPro" id="IPR019861">
    <property type="entry name" value="PorP/SprF_Bacteroidetes"/>
</dbReference>
<dbReference type="NCBIfam" id="TIGR03519">
    <property type="entry name" value="T9SS_PorP_fam"/>
    <property type="match status" value="1"/>
</dbReference>
<dbReference type="OrthoDB" id="1114455at2"/>
<evidence type="ECO:0000256" key="1">
    <source>
        <dbReference type="SAM" id="SignalP"/>
    </source>
</evidence>
<evidence type="ECO:0000313" key="3">
    <source>
        <dbReference type="Proteomes" id="UP000243887"/>
    </source>
</evidence>
<proteinExistence type="predicted"/>
<keyword evidence="3" id="KW-1185">Reference proteome</keyword>
<name>A0A1I3L613_9FLAO</name>
<gene>
    <name evidence="2" type="ORF">SAMN04487893_101193</name>
</gene>
<accession>A0A1I3L613</accession>
<sequence length="310" mass="34665">MKLKNIIKGLACGMVLIGTMPEAIAQQDPQYTQYMYNTIQVNPAYAGSRGAMSIFGMYRTQWVGLDGAPKTANISMHTPINNSRLGLGVSFNNDRLGVMDENNLAVDVSYSVPTSENWKLSFGVKASANLLSVEYDRLNVYNPNDGLLEENIENQFTPNIGAGVYLHSEKTYFGFSVPHFLETDRYDDNAVSTMKKSMHFYLIGGHVFDLSPSLKFKPAFMLKGVEGSPLQADVSANFMLNDKFVLGGAYRFDAAFSVMAGFQVQDGLYVGYAYDAETTKLARYNSGSHEVFLRFELFNRYNRITTPRFF</sequence>
<dbReference type="RefSeq" id="WP_090677578.1">
    <property type="nucleotide sequence ID" value="NZ_FORU01000001.1"/>
</dbReference>
<feature type="signal peptide" evidence="1">
    <location>
        <begin position="1"/>
        <end position="25"/>
    </location>
</feature>
<evidence type="ECO:0000313" key="2">
    <source>
        <dbReference type="EMBL" id="SFI80204.1"/>
    </source>
</evidence>
<organism evidence="2 3">
    <name type="scientific">Myroides guanonis</name>
    <dbReference type="NCBI Taxonomy" id="1150112"/>
    <lineage>
        <taxon>Bacteria</taxon>
        <taxon>Pseudomonadati</taxon>
        <taxon>Bacteroidota</taxon>
        <taxon>Flavobacteriia</taxon>
        <taxon>Flavobacteriales</taxon>
        <taxon>Flavobacteriaceae</taxon>
        <taxon>Myroides</taxon>
    </lineage>
</organism>
<dbReference type="AlphaFoldDB" id="A0A1I3L613"/>
<reference evidence="3" key="1">
    <citation type="submission" date="2016-10" db="EMBL/GenBank/DDBJ databases">
        <authorList>
            <person name="Varghese N."/>
            <person name="Submissions S."/>
        </authorList>
    </citation>
    <scope>NUCLEOTIDE SEQUENCE [LARGE SCALE GENOMIC DNA]</scope>
    <source>
        <strain evidence="3">DSM 26542</strain>
    </source>
</reference>
<dbReference type="EMBL" id="FORU01000001">
    <property type="protein sequence ID" value="SFI80204.1"/>
    <property type="molecule type" value="Genomic_DNA"/>
</dbReference>
<dbReference type="STRING" id="1150112.SAMN04487893_101193"/>
<keyword evidence="1" id="KW-0732">Signal</keyword>
<protein>
    <submittedName>
        <fullName evidence="2">Type IX secretion system membrane protein, PorP/SprF family</fullName>
    </submittedName>
</protein>
<dbReference type="Proteomes" id="UP000243887">
    <property type="component" value="Unassembled WGS sequence"/>
</dbReference>